<sequence>FAKLKAFQEINNKIVLGTSPIPSTGDVVNLLKYFQSALYGFIRDNPSFNRTAVNSAKFDKEYQNTMLSKGSIEQLYIIIVNLIENVGKLTSMTNVCEHILRTLHLVILFLDDNQINGLPILLATAVSFFPPAVHSNVIELLCSVVIPLVYVNNSQDSYALDSIPSMLTTVLQHVESPECHSWLLESLLSRKKDLYKIPKPLRMLLKRSCHLLQDLFTVIAYGSTEARLPAVYLLFHYWPELCPSAFQIFDSLKPKHYAWEPWKPVTCERTDCPNKAGKAFAMKMTMDPQVAVKHGNKPPPLYVCLDCADALNRRDVDQLTDILLPSRQISMVCESKTCRSKNNTAILTCYSVECAFLNGNRPIRFCETCHLIRHSSQAAEVNAQGKEPATVEHVYQTQIPDIWVSGLDLQPMMLEAIVTLIRETQPRWRQLLLGLPEEPGGSGTRAGGGLERTISGGCASGSGIGIGGGPAGPGGPPQLPPAGSVPSTSEFLMPAASGAGSLGSAAVSSNPSPSIPAVNFDGTSVMREGGAQARPTFQVSGRFAVGPNGEPELTLEGRYDDEDHKILAVYGAMLAGEKCRPSDRVNLDILTRITAGVFNWFLDTAYTNEVATNYYQGYASPKTHHELGELIERLKSEYMLKWIQEVQHTHPEVVLAVLLPHPVEVARVGSCWDTLCGKTAIVKQGLSRISSLIPYDVMTFETWDYIIPYWLESIRTEVKPDDYRELEILLKKVFDATAGPFPFLPAKVYHFAGERFIDATAPVQDQVLSWLEILTAVEVAIPMKELFTMFRSGVSAFLKAGVLGDTTCLEERHTLERQSLWFDDDYDPEKFEASDDAVSFASDEAYDTGGVDSDDASANLLDEMDEEDEENDDEEEEAAFEEETYDRSVPQKVGDDAEDFEAVATSAVDADDSSGLLVPGPKSSLEKRGHKKSYSSAAAPLDAPRFFLGEKRGLKSSVSRKVSEEPSVLVEGVKRSIMTKDRSVPAPTTPAAPRGALAANVKRQSRRSSVLNRGQKRRVSPWANKETVVYRSTRCLGQMLSLVLKQLKLSDPFGHGGFTQETPQLVLSLLSDMLNLTWMPAGLRNGVDKDGGNENIRSRTQLRRMTSMTTASRCMGHCTAPSPVSSQQSAPTGGVVGPAGSGASGNLAALLSATQAAVAAVGEDDFCAYCQDVCWWFELASLLCHHLAPASPPALPRLELSTSAVGAFLTRPDYPKWCTGLAASEIMRRTDGSRSGPVEDERSQAQEALSLDSMEPSEADLLGFPPALRFIYQLLRCLMGKSGCAGVSYFIRTQSSTGTEAESRAKSEDQPRIAFEGRTPRDPVVLRHLLECLNCLVRVGNVLQNILNAAARAAEMAAAAAAAMTAGTVTSMPATRAARTGGGTAGGAASSATANSIASLSVQASFVLYLVEHCLIPTLWNLLTAEHSHLASWVVPLLLQSLTVPDMAGVFWRLVEHECTHPDWKVRFDAMEKIYSLLRQVDVAVVSGFYNGPAFKDLSVGRQATSSTVSSSAGGGGGGLAARAGRRVGAFRAHNSNAAAALSASGSYGSNLLWGGSDARGVLGKAMGGAMGPLHPFVLNSIAHLFSRLIGSLDDYSSVVAQRSSYHLNELDDNALSCCIQCMEYHFDTMAADRTIILKRMQQLSFALPNRQIFTWNFFIDRFGILSIGAQIAGKTNPDIDSVTDLNNMNKRGDAFQQQFNRAVFAASGAGMLPSVVSQPNGLGDGSKRNKTWSAKPQRRITPFKRSDEHDSGRASPSAEAQNQASCENRRSRPSVIKLTGFFSGGPGSTELMDSANKFLCSLQLKLDQDGSDRGALHQWVRLLLRFMATVDMESGGQGSKSRRGAPTDELRDKKALSKVQRHLALLLGYADQAFNIPPYKLRTSTVFHAFISHVADVLDRNPPMGSCILHQTLMVLQVCASPQRYANDCQAPNFTLRLLEPQVRHHWLNTLIIILYKYEYNSPSGAMNPSSSFSGVGGYKTSVDALNCGPSGINFMGSQFNAGDTICSMGGARPSGFSPGHGTSFCTGTGMSTAASGAAAAAATGANTSSSCFINTSSTFQWGTRGIIEYLIRIVLNTLETQVHICKERNEDDVFDSPSMYLPRLREASNISTEVKSREVEAPIHEDDDEVIVMPGITISQDAPSEHTSQVSTDKDVLDFTDLSPAIPPGTGLLAEKRGFPHYTKFGKDRDLEPAGGLRFASPIMKKVNRCHQDSRDELQQASVHKDSTEMKESLEVPFSLTLASTGYKPFKPGAVSLEERAISPPTVSDAGFDKKGQGETHEMSGKIEALDTKSGDFGEPLTTRNRAAKTHALTEPQADASISSPILQQDANKLTVSQTRERPPLNRALEVDDENGSSELRAQTAFSFEDSVGLHRTPQVGGIGSSRRVASLRTRSTYGGGGGGEMTSTMASVLATAMLSTERCPWCQMVLETHDETTIGLGLICLATFVHREPGLAAPFLIDMLMVAARIATTTLYTWQRALPNVIVSGNVASIARQFLRCTIYNLAPNGLFTQLFQTPIPDPILFRAVISVLVNFEDHMSLFYPLISALDSFNKRKSLPIETLNTILENVATYLENLPRLTDEQKWNNFISSGWAELMPLFETFFRKLSQIRPLPTNLASTLRSMICILRAPTSSTIKQGVTDAYAAILRLVIEQCQVDSPLLIEICSLCNRTFKERAKSQLTKIAVESLMNALKFRIYLPDENLLKMLQLVLMDAGGTLEPNQISPSLTDIFNPQTFHLFSTGAAELMRPHIADCLNILSDVHMIRKVKQAQKTAAQPLPNPNDGNSGAGTCSQWTSSMGLSSSGVQNSGFANSSSCAPAAAANVPSLHEDTIGAHLKSGLAQYVALELSRHSNVKDEDVLNMLSPGLLAENSNPGILDAPVRRGGVTSGTSGKPGTSAAQQQQCQQPQPSASKLSGSLSAGGSFRSVGQSSGGSSFSGGRQFGRNSTSLTFGGGDGAGSDGGSVYSGPKVSTSNCAAGSALSGGGGGGGHISLAVPNLTSRSPSIASVLAAPGGIGQQSIMSIGHFALAPTLSHTTRLDAPILQYLPWLKSIPTFMQQGPRDFLLCLERVRTLTWLLLGATMHTALTRDATGLTCRPLPFTFVNSVADLVKFLISGFPDQQKLRSVAVMSSLYHAFLLCQVWTVYCESAGSLHPVNSNAHRAANGTALEFWLKIAPTITHLLSVSEDAAAINGHLLTVLEELKECRSIIVDKLPGNVLKRLQKCIEWEPPGLDSRLHVLLRSASVLMDSGRSGTGGSGSRGVSSGGGGGVGGGVGLDGSESSPCLSSARGVDVNLCSANSINGCTHTEGACAGHSLGPAGGCGGAGGGSGVGAALSEGCGCTAVGSSGFLSNRLVRWLKKQIFVLGRNEDQHSTATHIFIH</sequence>
<evidence type="ECO:0000313" key="2">
    <source>
        <dbReference type="Proteomes" id="UP000887562"/>
    </source>
</evidence>
<feature type="compositionally biased region" description="Low complexity" evidence="1">
    <location>
        <begin position="2903"/>
        <end position="2947"/>
    </location>
</feature>
<dbReference type="PANTHER" id="PTHR21696">
    <property type="entry name" value="PROTEIN UNC-79 HOMOLOG"/>
    <property type="match status" value="1"/>
</dbReference>
<proteinExistence type="predicted"/>
<feature type="compositionally biased region" description="Basic and acidic residues" evidence="1">
    <location>
        <begin position="1229"/>
        <end position="1244"/>
    </location>
</feature>
<evidence type="ECO:0000313" key="3">
    <source>
        <dbReference type="WBParaSite" id="maker-E.canG7_contigs_3586-snap-gene-1.49-mRNA-1"/>
    </source>
</evidence>
<organism evidence="2 3">
    <name type="scientific">Echinococcus canadensis</name>
    <dbReference type="NCBI Taxonomy" id="519352"/>
    <lineage>
        <taxon>Eukaryota</taxon>
        <taxon>Metazoa</taxon>
        <taxon>Spiralia</taxon>
        <taxon>Lophotrochozoa</taxon>
        <taxon>Platyhelminthes</taxon>
        <taxon>Cestoda</taxon>
        <taxon>Eucestoda</taxon>
        <taxon>Cyclophyllidea</taxon>
        <taxon>Taeniidae</taxon>
        <taxon>Echinococcus</taxon>
        <taxon>Echinococcus canadensis group</taxon>
    </lineage>
</organism>
<dbReference type="InterPro" id="IPR024855">
    <property type="entry name" value="UNC79"/>
</dbReference>
<name>A0A915EU45_9CEST</name>
<feature type="region of interest" description="Disordered" evidence="1">
    <location>
        <begin position="1717"/>
        <end position="1772"/>
    </location>
</feature>
<feature type="region of interest" description="Disordered" evidence="1">
    <location>
        <begin position="459"/>
        <end position="492"/>
    </location>
</feature>
<dbReference type="WBParaSite" id="maker-E.canG7_contigs_3586-snap-gene-1.49-mRNA-1">
    <property type="protein sequence ID" value="maker-E.canG7_contigs_3586-snap-gene-1.49-mRNA-1"/>
    <property type="gene ID" value="EcG7_00942"/>
</dbReference>
<protein>
    <submittedName>
        <fullName evidence="3">Protein unc-79 homolog</fullName>
    </submittedName>
</protein>
<feature type="region of interest" description="Disordered" evidence="1">
    <location>
        <begin position="2263"/>
        <end position="2348"/>
    </location>
</feature>
<dbReference type="Proteomes" id="UP000887562">
    <property type="component" value="Unplaced"/>
</dbReference>
<feature type="region of interest" description="Disordered" evidence="1">
    <location>
        <begin position="3256"/>
        <end position="3278"/>
    </location>
</feature>
<feature type="region of interest" description="Disordered" evidence="1">
    <location>
        <begin position="2874"/>
        <end position="2947"/>
    </location>
</feature>
<feature type="region of interest" description="Disordered" evidence="1">
    <location>
        <begin position="2778"/>
        <end position="2799"/>
    </location>
</feature>
<feature type="compositionally biased region" description="Gly residues" evidence="1">
    <location>
        <begin position="3258"/>
        <end position="3278"/>
    </location>
</feature>
<accession>A0A915EU45</accession>
<feature type="region of interest" description="Disordered" evidence="1">
    <location>
        <begin position="1229"/>
        <end position="1250"/>
    </location>
</feature>
<reference evidence="3" key="1">
    <citation type="submission" date="2022-11" db="UniProtKB">
        <authorList>
            <consortium name="WormBaseParasite"/>
        </authorList>
    </citation>
    <scope>IDENTIFICATION</scope>
</reference>
<feature type="compositionally biased region" description="Basic and acidic residues" evidence="1">
    <location>
        <begin position="2273"/>
        <end position="2298"/>
    </location>
</feature>
<feature type="compositionally biased region" description="Polar residues" evidence="1">
    <location>
        <begin position="2322"/>
        <end position="2340"/>
    </location>
</feature>
<feature type="compositionally biased region" description="Polar residues" evidence="1">
    <location>
        <begin position="2788"/>
        <end position="2799"/>
    </location>
</feature>
<feature type="compositionally biased region" description="Gly residues" evidence="1">
    <location>
        <begin position="459"/>
        <end position="472"/>
    </location>
</feature>
<feature type="region of interest" description="Disordered" evidence="1">
    <location>
        <begin position="864"/>
        <end position="892"/>
    </location>
</feature>
<keyword evidence="2" id="KW-1185">Reference proteome</keyword>
<feature type="compositionally biased region" description="Acidic residues" evidence="1">
    <location>
        <begin position="864"/>
        <end position="884"/>
    </location>
</feature>
<evidence type="ECO:0000256" key="1">
    <source>
        <dbReference type="SAM" id="MobiDB-lite"/>
    </source>
</evidence>
<feature type="region of interest" description="Disordered" evidence="1">
    <location>
        <begin position="906"/>
        <end position="931"/>
    </location>
</feature>
<dbReference type="Pfam" id="PF14776">
    <property type="entry name" value="UNC-79"/>
    <property type="match status" value="2"/>
</dbReference>
<dbReference type="PANTHER" id="PTHR21696:SF2">
    <property type="entry name" value="PROTEIN UNC-79 HOMOLOG"/>
    <property type="match status" value="1"/>
</dbReference>